<reference evidence="1" key="2">
    <citation type="submission" date="2021-09" db="EMBL/GenBank/DDBJ databases">
        <authorList>
            <person name="Jia N."/>
            <person name="Wang J."/>
            <person name="Shi W."/>
            <person name="Du L."/>
            <person name="Sun Y."/>
            <person name="Zhan W."/>
            <person name="Jiang J."/>
            <person name="Wang Q."/>
            <person name="Zhang B."/>
            <person name="Ji P."/>
            <person name="Sakyi L.B."/>
            <person name="Cui X."/>
            <person name="Yuan T."/>
            <person name="Jiang B."/>
            <person name="Yang W."/>
            <person name="Lam T.T.-Y."/>
            <person name="Chang Q."/>
            <person name="Ding S."/>
            <person name="Wang X."/>
            <person name="Zhu J."/>
            <person name="Ruan X."/>
            <person name="Zhao L."/>
            <person name="Wei J."/>
            <person name="Que T."/>
            <person name="Du C."/>
            <person name="Cheng J."/>
            <person name="Dai P."/>
            <person name="Han X."/>
            <person name="Huang E."/>
            <person name="Gao Y."/>
            <person name="Liu J."/>
            <person name="Shao H."/>
            <person name="Ye R."/>
            <person name="Li L."/>
            <person name="Wei W."/>
            <person name="Wang X."/>
            <person name="Wang C."/>
            <person name="Huo Q."/>
            <person name="Li W."/>
            <person name="Guo W."/>
            <person name="Chen H."/>
            <person name="Chen S."/>
            <person name="Zhou L."/>
            <person name="Zhou L."/>
            <person name="Ni X."/>
            <person name="Tian J."/>
            <person name="Zhou Y."/>
            <person name="Sheng Y."/>
            <person name="Liu T."/>
            <person name="Pan Y."/>
            <person name="Xia L."/>
            <person name="Li J."/>
            <person name="Zhao F."/>
            <person name="Cao W."/>
        </authorList>
    </citation>
    <scope>NUCLEOTIDE SEQUENCE</scope>
    <source>
        <strain evidence="1">Rsan-2018</strain>
        <tissue evidence="1">Larvae</tissue>
    </source>
</reference>
<evidence type="ECO:0000313" key="2">
    <source>
        <dbReference type="Proteomes" id="UP000821837"/>
    </source>
</evidence>
<name>A0A9D4T3Z4_RHISA</name>
<evidence type="ECO:0000313" key="1">
    <source>
        <dbReference type="EMBL" id="KAH7969269.1"/>
    </source>
</evidence>
<keyword evidence="2" id="KW-1185">Reference proteome</keyword>
<dbReference type="EMBL" id="JABSTV010001248">
    <property type="protein sequence ID" value="KAH7969269.1"/>
    <property type="molecule type" value="Genomic_DNA"/>
</dbReference>
<reference evidence="1" key="1">
    <citation type="journal article" date="2020" name="Cell">
        <title>Large-Scale Comparative Analyses of Tick Genomes Elucidate Their Genetic Diversity and Vector Capacities.</title>
        <authorList>
            <consortium name="Tick Genome and Microbiome Consortium (TIGMIC)"/>
            <person name="Jia N."/>
            <person name="Wang J."/>
            <person name="Shi W."/>
            <person name="Du L."/>
            <person name="Sun Y."/>
            <person name="Zhan W."/>
            <person name="Jiang J.F."/>
            <person name="Wang Q."/>
            <person name="Zhang B."/>
            <person name="Ji P."/>
            <person name="Bell-Sakyi L."/>
            <person name="Cui X.M."/>
            <person name="Yuan T.T."/>
            <person name="Jiang B.G."/>
            <person name="Yang W.F."/>
            <person name="Lam T.T."/>
            <person name="Chang Q.C."/>
            <person name="Ding S.J."/>
            <person name="Wang X.J."/>
            <person name="Zhu J.G."/>
            <person name="Ruan X.D."/>
            <person name="Zhao L."/>
            <person name="Wei J.T."/>
            <person name="Ye R.Z."/>
            <person name="Que T.C."/>
            <person name="Du C.H."/>
            <person name="Zhou Y.H."/>
            <person name="Cheng J.X."/>
            <person name="Dai P.F."/>
            <person name="Guo W.B."/>
            <person name="Han X.H."/>
            <person name="Huang E.J."/>
            <person name="Li L.F."/>
            <person name="Wei W."/>
            <person name="Gao Y.C."/>
            <person name="Liu J.Z."/>
            <person name="Shao H.Z."/>
            <person name="Wang X."/>
            <person name="Wang C.C."/>
            <person name="Yang T.C."/>
            <person name="Huo Q.B."/>
            <person name="Li W."/>
            <person name="Chen H.Y."/>
            <person name="Chen S.E."/>
            <person name="Zhou L.G."/>
            <person name="Ni X.B."/>
            <person name="Tian J.H."/>
            <person name="Sheng Y."/>
            <person name="Liu T."/>
            <person name="Pan Y.S."/>
            <person name="Xia L.Y."/>
            <person name="Li J."/>
            <person name="Zhao F."/>
            <person name="Cao W.C."/>
        </authorList>
    </citation>
    <scope>NUCLEOTIDE SEQUENCE</scope>
    <source>
        <strain evidence="1">Rsan-2018</strain>
    </source>
</reference>
<dbReference type="AlphaFoldDB" id="A0A9D4T3Z4"/>
<dbReference type="Proteomes" id="UP000821837">
    <property type="component" value="Unassembled WGS sequence"/>
</dbReference>
<dbReference type="Gene3D" id="1.10.150.910">
    <property type="match status" value="1"/>
</dbReference>
<accession>A0A9D4T3Z4</accession>
<proteinExistence type="predicted"/>
<sequence length="114" mass="12849">MRIWRDVLTTQGSVLFGTIHGAIGLMGDFRFRAIDGGSFLDSFLCTWRSFSTERKTEQAVGFIDGDLIESFLDLSRDKMQEVVQGIQMDDGSGMKRDASVDDLIKIIEELSRIH</sequence>
<gene>
    <name evidence="1" type="ORF">HPB52_016421</name>
</gene>
<dbReference type="VEuPathDB" id="VectorBase:RSAN_034974"/>
<organism evidence="1 2">
    <name type="scientific">Rhipicephalus sanguineus</name>
    <name type="common">Brown dog tick</name>
    <name type="synonym">Ixodes sanguineus</name>
    <dbReference type="NCBI Taxonomy" id="34632"/>
    <lineage>
        <taxon>Eukaryota</taxon>
        <taxon>Metazoa</taxon>
        <taxon>Ecdysozoa</taxon>
        <taxon>Arthropoda</taxon>
        <taxon>Chelicerata</taxon>
        <taxon>Arachnida</taxon>
        <taxon>Acari</taxon>
        <taxon>Parasitiformes</taxon>
        <taxon>Ixodida</taxon>
        <taxon>Ixodoidea</taxon>
        <taxon>Ixodidae</taxon>
        <taxon>Rhipicephalinae</taxon>
        <taxon>Rhipicephalus</taxon>
        <taxon>Rhipicephalus</taxon>
    </lineage>
</organism>
<protein>
    <submittedName>
        <fullName evidence="1">Uncharacterized protein</fullName>
    </submittedName>
</protein>
<comment type="caution">
    <text evidence="1">The sequence shown here is derived from an EMBL/GenBank/DDBJ whole genome shotgun (WGS) entry which is preliminary data.</text>
</comment>